<keyword evidence="7" id="KW-0972">Capsule biogenesis/degradation</keyword>
<sequence>MEETISLGEIFDILKKRIGLVLVSLLTGILIAGAVTFFIITPRYSASTQMIAQSTVAENPNTNLQNDINGNVLLINTYKDMITGDLVIDTARDQLQVENNYNLTSEDLRGMIEVEQSQNSQMFQVIATANHPQEAAVIANKVSQIFQDKAQEVLGVSKVTITSNAQTPTKPVSPNNKLNLAIGAALGIMIGIGVAFLLELLDKTVKDERFVAETLNLPILGQVTEMGKKELSYSRNASAPQTTTHKTPAKPAAGRRQSRKRV</sequence>
<keyword evidence="10" id="KW-0270">Exopolysaccharide synthesis</keyword>
<evidence type="ECO:0000259" key="14">
    <source>
        <dbReference type="Pfam" id="PF02706"/>
    </source>
</evidence>
<evidence type="ECO:0000256" key="5">
    <source>
        <dbReference type="ARBA" id="ARBA00022475"/>
    </source>
</evidence>
<evidence type="ECO:0000256" key="1">
    <source>
        <dbReference type="ARBA" id="ARBA00004651"/>
    </source>
</evidence>
<keyword evidence="16" id="KW-0808">Transferase</keyword>
<comment type="function">
    <text evidence="11">Required for CpsD phosphorylation. Involved in the regulation of capsular polysaccharide biosynthesis. May be part of a complex that directs the coordinated polymerization and export to the cell surface of the capsular polysaccharide.</text>
</comment>
<evidence type="ECO:0000256" key="6">
    <source>
        <dbReference type="ARBA" id="ARBA00022692"/>
    </source>
</evidence>
<dbReference type="Pfam" id="PF02706">
    <property type="entry name" value="Wzz"/>
    <property type="match status" value="1"/>
</dbReference>
<dbReference type="PANTHER" id="PTHR32309:SF13">
    <property type="entry name" value="FERRIC ENTEROBACTIN TRANSPORT PROTEIN FEPE"/>
    <property type="match status" value="1"/>
</dbReference>
<evidence type="ECO:0000256" key="4">
    <source>
        <dbReference type="ARBA" id="ARBA00020739"/>
    </source>
</evidence>
<keyword evidence="9 13" id="KW-0472">Membrane</keyword>
<evidence type="ECO:0000256" key="3">
    <source>
        <dbReference type="ARBA" id="ARBA00006683"/>
    </source>
</evidence>
<accession>A0ABS3L716</accession>
<evidence type="ECO:0000256" key="7">
    <source>
        <dbReference type="ARBA" id="ARBA00022903"/>
    </source>
</evidence>
<organism evidence="16 17">
    <name type="scientific">Candidatus Enterococcus moelleringii</name>
    <dbReference type="NCBI Taxonomy" id="2815325"/>
    <lineage>
        <taxon>Bacteria</taxon>
        <taxon>Bacillati</taxon>
        <taxon>Bacillota</taxon>
        <taxon>Bacilli</taxon>
        <taxon>Lactobacillales</taxon>
        <taxon>Enterococcaceae</taxon>
        <taxon>Enterococcus</taxon>
    </lineage>
</organism>
<evidence type="ECO:0000256" key="9">
    <source>
        <dbReference type="ARBA" id="ARBA00023136"/>
    </source>
</evidence>
<keyword evidence="8 13" id="KW-1133">Transmembrane helix</keyword>
<keyword evidence="17" id="KW-1185">Reference proteome</keyword>
<feature type="transmembrane region" description="Helical" evidence="13">
    <location>
        <begin position="180"/>
        <end position="201"/>
    </location>
</feature>
<dbReference type="RefSeq" id="WP_207672369.1">
    <property type="nucleotide sequence ID" value="NZ_JAFREM010000007.1"/>
</dbReference>
<keyword evidence="5" id="KW-1003">Cell membrane</keyword>
<keyword evidence="16" id="KW-0418">Kinase</keyword>
<evidence type="ECO:0000313" key="16">
    <source>
        <dbReference type="EMBL" id="MBO1305425.1"/>
    </source>
</evidence>
<gene>
    <name evidence="16" type="ORF">JZO70_04595</name>
</gene>
<feature type="compositionally biased region" description="Low complexity" evidence="12">
    <location>
        <begin position="239"/>
        <end position="252"/>
    </location>
</feature>
<evidence type="ECO:0000256" key="12">
    <source>
        <dbReference type="SAM" id="MobiDB-lite"/>
    </source>
</evidence>
<feature type="domain" description="Polysaccharide chain length determinant N-terminal" evidence="14">
    <location>
        <begin position="3"/>
        <end position="94"/>
    </location>
</feature>
<feature type="region of interest" description="Disordered" evidence="12">
    <location>
        <begin position="231"/>
        <end position="262"/>
    </location>
</feature>
<evidence type="ECO:0000313" key="17">
    <source>
        <dbReference type="Proteomes" id="UP000664601"/>
    </source>
</evidence>
<dbReference type="PANTHER" id="PTHR32309">
    <property type="entry name" value="TYROSINE-PROTEIN KINASE"/>
    <property type="match status" value="1"/>
</dbReference>
<proteinExistence type="inferred from homology"/>
<comment type="subcellular location">
    <subcellularLocation>
        <location evidence="1">Cell membrane</location>
        <topology evidence="1">Multi-pass membrane protein</topology>
    </subcellularLocation>
</comment>
<feature type="domain" description="Tyrosine-protein kinase G-rich" evidence="15">
    <location>
        <begin position="153"/>
        <end position="197"/>
    </location>
</feature>
<comment type="caution">
    <text evidence="16">The sequence shown here is derived from an EMBL/GenBank/DDBJ whole genome shotgun (WGS) entry which is preliminary data.</text>
</comment>
<dbReference type="Proteomes" id="UP000664601">
    <property type="component" value="Unassembled WGS sequence"/>
</dbReference>
<evidence type="ECO:0000256" key="8">
    <source>
        <dbReference type="ARBA" id="ARBA00022989"/>
    </source>
</evidence>
<name>A0ABS3L716_9ENTE</name>
<dbReference type="Pfam" id="PF13807">
    <property type="entry name" value="GNVR"/>
    <property type="match status" value="1"/>
</dbReference>
<dbReference type="EMBL" id="JAFREM010000007">
    <property type="protein sequence ID" value="MBO1305425.1"/>
    <property type="molecule type" value="Genomic_DNA"/>
</dbReference>
<evidence type="ECO:0000256" key="10">
    <source>
        <dbReference type="ARBA" id="ARBA00023169"/>
    </source>
</evidence>
<dbReference type="GO" id="GO:0016301">
    <property type="term" value="F:kinase activity"/>
    <property type="evidence" value="ECO:0007669"/>
    <property type="project" value="UniProtKB-KW"/>
</dbReference>
<keyword evidence="6 13" id="KW-0812">Transmembrane</keyword>
<comment type="pathway">
    <text evidence="2">Capsule biogenesis; capsule polysaccharide biosynthesis.</text>
</comment>
<comment type="similarity">
    <text evidence="3">Belongs to the CpsC/CapA family.</text>
</comment>
<protein>
    <recommendedName>
        <fullName evidence="4">Capsular polysaccharide biosynthesis protein CpsC</fullName>
    </recommendedName>
</protein>
<evidence type="ECO:0000256" key="2">
    <source>
        <dbReference type="ARBA" id="ARBA00005132"/>
    </source>
</evidence>
<evidence type="ECO:0000259" key="15">
    <source>
        <dbReference type="Pfam" id="PF13807"/>
    </source>
</evidence>
<dbReference type="InterPro" id="IPR050445">
    <property type="entry name" value="Bact_polysacc_biosynth/exp"/>
</dbReference>
<feature type="transmembrane region" description="Helical" evidence="13">
    <location>
        <begin position="20"/>
        <end position="40"/>
    </location>
</feature>
<dbReference type="InterPro" id="IPR032807">
    <property type="entry name" value="GNVR"/>
</dbReference>
<reference evidence="16 17" key="1">
    <citation type="submission" date="2021-03" db="EMBL/GenBank/DDBJ databases">
        <title>Enterococcal diversity collection.</title>
        <authorList>
            <person name="Gilmore M.S."/>
            <person name="Schwartzman J."/>
            <person name="Van Tyne D."/>
            <person name="Martin M."/>
            <person name="Earl A.M."/>
            <person name="Manson A.L."/>
            <person name="Straub T."/>
            <person name="Salamzade R."/>
            <person name="Saavedra J."/>
            <person name="Lebreton F."/>
            <person name="Prichula J."/>
            <person name="Schaufler K."/>
            <person name="Gaca A."/>
            <person name="Sgardioli B."/>
            <person name="Wagenaar J."/>
            <person name="Strong T."/>
        </authorList>
    </citation>
    <scope>NUCLEOTIDE SEQUENCE [LARGE SCALE GENOMIC DNA]</scope>
    <source>
        <strain evidence="16 17">669A</strain>
    </source>
</reference>
<evidence type="ECO:0000256" key="11">
    <source>
        <dbReference type="ARBA" id="ARBA00045736"/>
    </source>
</evidence>
<dbReference type="InterPro" id="IPR003856">
    <property type="entry name" value="LPS_length_determ_N"/>
</dbReference>
<evidence type="ECO:0000256" key="13">
    <source>
        <dbReference type="SAM" id="Phobius"/>
    </source>
</evidence>